<reference evidence="1 2" key="1">
    <citation type="submission" date="2019-05" db="EMBL/GenBank/DDBJ databases">
        <authorList>
            <person name="Lee S.D."/>
        </authorList>
    </citation>
    <scope>NUCLEOTIDE SEQUENCE [LARGE SCALE GENOMIC DNA]</scope>
    <source>
        <strain evidence="1 2">YC2-7</strain>
    </source>
</reference>
<organism evidence="1 2">
    <name type="scientific">Antrihabitans stalactiti</name>
    <dbReference type="NCBI Taxonomy" id="2584121"/>
    <lineage>
        <taxon>Bacteria</taxon>
        <taxon>Bacillati</taxon>
        <taxon>Actinomycetota</taxon>
        <taxon>Actinomycetes</taxon>
        <taxon>Mycobacteriales</taxon>
        <taxon>Nocardiaceae</taxon>
        <taxon>Antrihabitans</taxon>
    </lineage>
</organism>
<evidence type="ECO:0000313" key="2">
    <source>
        <dbReference type="Proteomes" id="UP000535543"/>
    </source>
</evidence>
<proteinExistence type="predicted"/>
<reference evidence="1 2" key="2">
    <citation type="submission" date="2020-06" db="EMBL/GenBank/DDBJ databases">
        <title>Antribacter stalactiti gen. nov., sp. nov., a new member of the family Nacardiaceae isolated from a cave.</title>
        <authorList>
            <person name="Kim I.S."/>
        </authorList>
    </citation>
    <scope>NUCLEOTIDE SEQUENCE [LARGE SCALE GENOMIC DNA]</scope>
    <source>
        <strain evidence="1 2">YC2-7</strain>
    </source>
</reference>
<protein>
    <submittedName>
        <fullName evidence="1">Uncharacterized protein</fullName>
    </submittedName>
</protein>
<gene>
    <name evidence="1" type="ORF">FGL95_25825</name>
</gene>
<keyword evidence="2" id="KW-1185">Reference proteome</keyword>
<comment type="caution">
    <text evidence="1">The sequence shown here is derived from an EMBL/GenBank/DDBJ whole genome shotgun (WGS) entry which is preliminary data.</text>
</comment>
<dbReference type="AlphaFoldDB" id="A0A848KK30"/>
<evidence type="ECO:0000313" key="1">
    <source>
        <dbReference type="EMBL" id="NMN98461.1"/>
    </source>
</evidence>
<dbReference type="Proteomes" id="UP000535543">
    <property type="component" value="Unassembled WGS sequence"/>
</dbReference>
<dbReference type="EMBL" id="VCQU01000011">
    <property type="protein sequence ID" value="NMN98461.1"/>
    <property type="molecule type" value="Genomic_DNA"/>
</dbReference>
<accession>A0A848KK30</accession>
<dbReference type="RefSeq" id="WP_169592837.1">
    <property type="nucleotide sequence ID" value="NZ_VCQU01000011.1"/>
</dbReference>
<sequence>MDDEVVSILVGKKERALARRYVTAEAIRETLMELKAIGERRVNQILATEIAPKILRAIELQGAGSPNLKSEWLDCEVSLSARPHPSHAERYYLRVELEFYCCSCDIVLGVTDNEGIADMLCAKYPTITEVLVPSRGMTSRAHIQCYDPTDNARLTDLVPIALSDTDVLKIIGPSAPTSGVRYTKFESPDYTGNLQYRLVFDHELSITTHCFWSAPRRLHLRSVELDFAGFPNADRYEFDIIPRMGVLSVFGSHALKRWSIIGPCWIESGQGVYVNWSKIGDRIESADNVD</sequence>
<name>A0A848KK30_9NOCA</name>